<evidence type="ECO:0000313" key="3">
    <source>
        <dbReference type="Proteomes" id="UP001303222"/>
    </source>
</evidence>
<evidence type="ECO:0008006" key="4">
    <source>
        <dbReference type="Google" id="ProtNLM"/>
    </source>
</evidence>
<feature type="compositionally biased region" description="Low complexity" evidence="1">
    <location>
        <begin position="1"/>
        <end position="10"/>
    </location>
</feature>
<comment type="caution">
    <text evidence="2">The sequence shown here is derived from an EMBL/GenBank/DDBJ whole genome shotgun (WGS) entry which is preliminary data.</text>
</comment>
<protein>
    <recommendedName>
        <fullName evidence="4">25S rRNA (Uridine(2843)-N(3))-methyltransferase</fullName>
    </recommendedName>
</protein>
<feature type="region of interest" description="Disordered" evidence="1">
    <location>
        <begin position="1"/>
        <end position="69"/>
    </location>
</feature>
<dbReference type="Pfam" id="PF11312">
    <property type="entry name" value="Methyltransf_34"/>
    <property type="match status" value="1"/>
</dbReference>
<reference evidence="2" key="1">
    <citation type="journal article" date="2023" name="Mol. Phylogenet. Evol.">
        <title>Genome-scale phylogeny and comparative genomics of the fungal order Sordariales.</title>
        <authorList>
            <person name="Hensen N."/>
            <person name="Bonometti L."/>
            <person name="Westerberg I."/>
            <person name="Brannstrom I.O."/>
            <person name="Guillou S."/>
            <person name="Cros-Aarteil S."/>
            <person name="Calhoun S."/>
            <person name="Haridas S."/>
            <person name="Kuo A."/>
            <person name="Mondo S."/>
            <person name="Pangilinan J."/>
            <person name="Riley R."/>
            <person name="LaButti K."/>
            <person name="Andreopoulos B."/>
            <person name="Lipzen A."/>
            <person name="Chen C."/>
            <person name="Yan M."/>
            <person name="Daum C."/>
            <person name="Ng V."/>
            <person name="Clum A."/>
            <person name="Steindorff A."/>
            <person name="Ohm R.A."/>
            <person name="Martin F."/>
            <person name="Silar P."/>
            <person name="Natvig D.O."/>
            <person name="Lalanne C."/>
            <person name="Gautier V."/>
            <person name="Ament-Velasquez S.L."/>
            <person name="Kruys A."/>
            <person name="Hutchinson M.I."/>
            <person name="Powell A.J."/>
            <person name="Barry K."/>
            <person name="Miller A.N."/>
            <person name="Grigoriev I.V."/>
            <person name="Debuchy R."/>
            <person name="Gladieux P."/>
            <person name="Hiltunen Thoren M."/>
            <person name="Johannesson H."/>
        </authorList>
    </citation>
    <scope>NUCLEOTIDE SEQUENCE</scope>
    <source>
        <strain evidence="2">CBS 626.80</strain>
    </source>
</reference>
<accession>A0AAN6SJI4</accession>
<feature type="compositionally biased region" description="Gly residues" evidence="1">
    <location>
        <begin position="11"/>
        <end position="20"/>
    </location>
</feature>
<dbReference type="AlphaFoldDB" id="A0AAN6SJI4"/>
<keyword evidence="3" id="KW-1185">Reference proteome</keyword>
<proteinExistence type="predicted"/>
<evidence type="ECO:0000256" key="1">
    <source>
        <dbReference type="SAM" id="MobiDB-lite"/>
    </source>
</evidence>
<dbReference type="EMBL" id="MU859077">
    <property type="protein sequence ID" value="KAK3955326.1"/>
    <property type="molecule type" value="Genomic_DNA"/>
</dbReference>
<name>A0AAN6SJI4_9PEZI</name>
<gene>
    <name evidence="2" type="ORF">QBC32DRAFT_333649</name>
</gene>
<feature type="region of interest" description="Disordered" evidence="1">
    <location>
        <begin position="160"/>
        <end position="206"/>
    </location>
</feature>
<reference evidence="2" key="2">
    <citation type="submission" date="2023-06" db="EMBL/GenBank/DDBJ databases">
        <authorList>
            <consortium name="Lawrence Berkeley National Laboratory"/>
            <person name="Mondo S.J."/>
            <person name="Hensen N."/>
            <person name="Bonometti L."/>
            <person name="Westerberg I."/>
            <person name="Brannstrom I.O."/>
            <person name="Guillou S."/>
            <person name="Cros-Aarteil S."/>
            <person name="Calhoun S."/>
            <person name="Haridas S."/>
            <person name="Kuo A."/>
            <person name="Pangilinan J."/>
            <person name="Riley R."/>
            <person name="Labutti K."/>
            <person name="Andreopoulos B."/>
            <person name="Lipzen A."/>
            <person name="Chen C."/>
            <person name="Yanf M."/>
            <person name="Daum C."/>
            <person name="Ng V."/>
            <person name="Clum A."/>
            <person name="Steindorff A."/>
            <person name="Ohm R."/>
            <person name="Martin F."/>
            <person name="Silar P."/>
            <person name="Natvig D."/>
            <person name="Lalanne C."/>
            <person name="Gautier V."/>
            <person name="Ament-Velasquez S.L."/>
            <person name="Kruys A."/>
            <person name="Hutchinson M.I."/>
            <person name="Powell A.J."/>
            <person name="Barry K."/>
            <person name="Miller A.N."/>
            <person name="Grigoriev I.V."/>
            <person name="Debuchy R."/>
            <person name="Gladieux P."/>
            <person name="Thoren M.H."/>
            <person name="Johannesson H."/>
        </authorList>
    </citation>
    <scope>NUCLEOTIDE SEQUENCE</scope>
    <source>
        <strain evidence="2">CBS 626.80</strain>
    </source>
</reference>
<sequence>MVQGNCAAKGNGKGNHGGGSRRPSSHRSRKCNLNRNGNDGRKTQQPGTKQAQDSIKEEGAEEDEVENYEPFPRLDKKHQQIILNIFRDTFSDVLFSDTFTSTLQAVKQALYEREFAKAFGDPEYLAVYAARWSPTRALCYSSILGGIRKHLDGVIVEEEEEVQNEEVASSEKTTTEETETTTKDEATEEEDSLTSQTANLSLSPSQKTTTTVVPKLNILSIGGGPAELVALGSFLSQQTTTPSSQSSPILRGSITLLDSAPYGPLLTLLERSLTVTPPISKYASAAAKAANVPLLSPSSRISSQFIQRDALELGKEGFTSVLGDMQQQKGKDVPVPVPVPVLATLLFTLNELFTCSGIGLTTKFLLDLTASLSVGSLLLVVDSPGSYSETAVGKDKDASKKYPMAWLLDRVLLAADPKTGKATAVVEGRKWKKLETRKSSWFRLAEGRGGEPGLDYPIGLENMRYQLHLYRLVDADAPEEESEEEGSGSDER</sequence>
<feature type="compositionally biased region" description="Polar residues" evidence="1">
    <location>
        <begin position="193"/>
        <end position="206"/>
    </location>
</feature>
<feature type="compositionally biased region" description="Polar residues" evidence="1">
    <location>
        <begin position="33"/>
        <end position="53"/>
    </location>
</feature>
<feature type="compositionally biased region" description="Basic residues" evidence="1">
    <location>
        <begin position="23"/>
        <end position="32"/>
    </location>
</feature>
<dbReference type="InterPro" id="IPR021463">
    <property type="entry name" value="Methyltransf_34"/>
</dbReference>
<evidence type="ECO:0000313" key="2">
    <source>
        <dbReference type="EMBL" id="KAK3955326.1"/>
    </source>
</evidence>
<organism evidence="2 3">
    <name type="scientific">Pseudoneurospora amorphoporcata</name>
    <dbReference type="NCBI Taxonomy" id="241081"/>
    <lineage>
        <taxon>Eukaryota</taxon>
        <taxon>Fungi</taxon>
        <taxon>Dikarya</taxon>
        <taxon>Ascomycota</taxon>
        <taxon>Pezizomycotina</taxon>
        <taxon>Sordariomycetes</taxon>
        <taxon>Sordariomycetidae</taxon>
        <taxon>Sordariales</taxon>
        <taxon>Sordariaceae</taxon>
        <taxon>Pseudoneurospora</taxon>
    </lineage>
</organism>
<dbReference type="Proteomes" id="UP001303222">
    <property type="component" value="Unassembled WGS sequence"/>
</dbReference>